<evidence type="ECO:0000259" key="7">
    <source>
        <dbReference type="Pfam" id="PF01182"/>
    </source>
</evidence>
<dbReference type="Pfam" id="PF01182">
    <property type="entry name" value="Glucosamine_iso"/>
    <property type="match status" value="1"/>
</dbReference>
<organism evidence="8 9">
    <name type="scientific">Aspergillus leporis</name>
    <dbReference type="NCBI Taxonomy" id="41062"/>
    <lineage>
        <taxon>Eukaryota</taxon>
        <taxon>Fungi</taxon>
        <taxon>Dikarya</taxon>
        <taxon>Ascomycota</taxon>
        <taxon>Pezizomycotina</taxon>
        <taxon>Eurotiomycetes</taxon>
        <taxon>Eurotiomycetidae</taxon>
        <taxon>Eurotiales</taxon>
        <taxon>Aspergillaceae</taxon>
        <taxon>Aspergillus</taxon>
        <taxon>Aspergillus subgen. Circumdati</taxon>
    </lineage>
</organism>
<dbReference type="EC" id="3.1.1.31" evidence="4"/>
<evidence type="ECO:0000313" key="8">
    <source>
        <dbReference type="EMBL" id="KAB8074134.1"/>
    </source>
</evidence>
<evidence type="ECO:0000256" key="4">
    <source>
        <dbReference type="ARBA" id="ARBA00013198"/>
    </source>
</evidence>
<comment type="pathway">
    <text evidence="2">Carbohydrate degradation; pentose phosphate pathway; D-ribulose 5-phosphate from D-glucose 6-phosphate (oxidative stage): step 2/3.</text>
</comment>
<comment type="similarity">
    <text evidence="3">Belongs to the glucosamine/galactosamine-6-phosphate isomerase family. 6-phosphogluconolactonase subfamily.</text>
</comment>
<dbReference type="InterPro" id="IPR037171">
    <property type="entry name" value="NagB/RpiA_transferase-like"/>
</dbReference>
<evidence type="ECO:0000256" key="2">
    <source>
        <dbReference type="ARBA" id="ARBA00004961"/>
    </source>
</evidence>
<dbReference type="PANTHER" id="PTHR11054">
    <property type="entry name" value="6-PHOSPHOGLUCONOLACTONASE"/>
    <property type="match status" value="1"/>
</dbReference>
<feature type="compositionally biased region" description="Polar residues" evidence="6">
    <location>
        <begin position="456"/>
        <end position="473"/>
    </location>
</feature>
<evidence type="ECO:0000256" key="1">
    <source>
        <dbReference type="ARBA" id="ARBA00000832"/>
    </source>
</evidence>
<reference evidence="8 9" key="1">
    <citation type="submission" date="2019-04" db="EMBL/GenBank/DDBJ databases">
        <title>Friends and foes A comparative genomics study of 23 Aspergillus species from section Flavi.</title>
        <authorList>
            <consortium name="DOE Joint Genome Institute"/>
            <person name="Kjaerbolling I."/>
            <person name="Vesth T."/>
            <person name="Frisvad J.C."/>
            <person name="Nybo J.L."/>
            <person name="Theobald S."/>
            <person name="Kildgaard S."/>
            <person name="Isbrandt T."/>
            <person name="Kuo A."/>
            <person name="Sato A."/>
            <person name="Lyhne E.K."/>
            <person name="Kogle M.E."/>
            <person name="Wiebenga A."/>
            <person name="Kun R.S."/>
            <person name="Lubbers R.J."/>
            <person name="Makela M.R."/>
            <person name="Barry K."/>
            <person name="Chovatia M."/>
            <person name="Clum A."/>
            <person name="Daum C."/>
            <person name="Haridas S."/>
            <person name="He G."/>
            <person name="LaButti K."/>
            <person name="Lipzen A."/>
            <person name="Mondo S."/>
            <person name="Riley R."/>
            <person name="Salamov A."/>
            <person name="Simmons B.A."/>
            <person name="Magnuson J.K."/>
            <person name="Henrissat B."/>
            <person name="Mortensen U.H."/>
            <person name="Larsen T.O."/>
            <person name="Devries R.P."/>
            <person name="Grigoriev I.V."/>
            <person name="Machida M."/>
            <person name="Baker S.E."/>
            <person name="Andersen M.R."/>
        </authorList>
    </citation>
    <scope>NUCLEOTIDE SEQUENCE [LARGE SCALE GENOMIC DNA]</scope>
    <source>
        <strain evidence="8 9">CBS 151.66</strain>
    </source>
</reference>
<feature type="compositionally biased region" description="Polar residues" evidence="6">
    <location>
        <begin position="429"/>
        <end position="439"/>
    </location>
</feature>
<dbReference type="GO" id="GO:0017057">
    <property type="term" value="F:6-phosphogluconolactonase activity"/>
    <property type="evidence" value="ECO:0007669"/>
    <property type="project" value="UniProtKB-EC"/>
</dbReference>
<dbReference type="SUPFAM" id="SSF100950">
    <property type="entry name" value="NagB/RpiA/CoA transferase-like"/>
    <property type="match status" value="1"/>
</dbReference>
<evidence type="ECO:0000256" key="5">
    <source>
        <dbReference type="ARBA" id="ARBA00022801"/>
    </source>
</evidence>
<keyword evidence="9" id="KW-1185">Reference proteome</keyword>
<dbReference type="Proteomes" id="UP000326565">
    <property type="component" value="Unassembled WGS sequence"/>
</dbReference>
<feature type="domain" description="Glucosamine/galactosamine-6-phosphate isomerase" evidence="7">
    <location>
        <begin position="13"/>
        <end position="247"/>
    </location>
</feature>
<feature type="compositionally biased region" description="Low complexity" evidence="6">
    <location>
        <begin position="349"/>
        <end position="369"/>
    </location>
</feature>
<proteinExistence type="inferred from homology"/>
<evidence type="ECO:0000313" key="9">
    <source>
        <dbReference type="Proteomes" id="UP000326565"/>
    </source>
</evidence>
<dbReference type="Gene3D" id="3.40.50.1360">
    <property type="match status" value="1"/>
</dbReference>
<keyword evidence="5" id="KW-0378">Hydrolase</keyword>
<comment type="catalytic activity">
    <reaction evidence="1">
        <text>6-phospho-D-glucono-1,5-lactone + H2O = 6-phospho-D-gluconate + H(+)</text>
        <dbReference type="Rhea" id="RHEA:12556"/>
        <dbReference type="ChEBI" id="CHEBI:15377"/>
        <dbReference type="ChEBI" id="CHEBI:15378"/>
        <dbReference type="ChEBI" id="CHEBI:57955"/>
        <dbReference type="ChEBI" id="CHEBI:58759"/>
        <dbReference type="EC" id="3.1.1.31"/>
    </reaction>
</comment>
<name>A0A5N5X3Q6_9EURO</name>
<feature type="region of interest" description="Disordered" evidence="6">
    <location>
        <begin position="259"/>
        <end position="473"/>
    </location>
</feature>
<sequence length="737" mass="81259">MAGSSPHLFSFPSTDALAHQLRTYVLKNQNSALSRHNTFRVAVSGGSLPTVLAKALLAPGNGSPEDTAQFSKWDIFFADERAVPLDHEDSNYKLLKDELLSKIPTELGQPRVHTIDPNHVNDEDPQELADLYQEELMRIFAAKDSVKLPVFDLILLGCGPDGHTCSLFPGHELLREKDAWVAAISDSPKPPPKRITLTLPVVTHAVNVAFVATGGGKKDIMKQIFDAEEGRELPSSLVNQGAGEKVSWFTDHPAVEGVSFPRRGSLTVSTSKKTAADGLPSNPTTSNENVSTRNKSFLPVRDDSRSASPLRLQSQQDSRIAPQASKQECNKTPAFTPTLASRRRSLIRPSPVKTTPSPTKPTFASTTPKRATFAAVPPSPAKQNGHPLSLKKEEMPPPPRPTRSASLRQPASSSSGAPTPRGHARHRSQVITPASNQVSKKTDPPSAPSTPRSRTHFSTYQQQFSPKKSVKPSTAIFSTGAPAELDPSLISSSSPEIAALQTELLQLSLLHLSSLREDSEWKASAERQLRTKYDVVAGKYRGVVNMEKEYQQHLNGQALHCWLKNSIEHNGHQGFAEQIQVLSQVAQEVFDLSDVLGGGYTLAVQDFDSWFRKVEEIKSRRHRHGGSELAIFVDPLDRVWKEQVHAMTMKLELCSRQLQSLDILGYGEVERLEDSSLYRTAKGLDDMATLMIEELNTIHKIEADIIRSERHWVSQLSQQVAASRPLEEMAPRVGIWR</sequence>
<dbReference type="CDD" id="cd01400">
    <property type="entry name" value="6PGL"/>
    <property type="match status" value="1"/>
</dbReference>
<dbReference type="OrthoDB" id="432544at2759"/>
<dbReference type="InterPro" id="IPR005900">
    <property type="entry name" value="6-phosphogluconolactonase_DevB"/>
</dbReference>
<dbReference type="NCBIfam" id="TIGR01198">
    <property type="entry name" value="pgl"/>
    <property type="match status" value="1"/>
</dbReference>
<dbReference type="InterPro" id="IPR039104">
    <property type="entry name" value="6PGL"/>
</dbReference>
<accession>A0A5N5X3Q6</accession>
<dbReference type="PANTHER" id="PTHR11054:SF0">
    <property type="entry name" value="6-PHOSPHOGLUCONOLACTONASE"/>
    <property type="match status" value="1"/>
</dbReference>
<evidence type="ECO:0000256" key="3">
    <source>
        <dbReference type="ARBA" id="ARBA00010662"/>
    </source>
</evidence>
<protein>
    <recommendedName>
        <fullName evidence="4">6-phosphogluconolactonase</fullName>
        <ecNumber evidence="4">3.1.1.31</ecNumber>
    </recommendedName>
</protein>
<feature type="compositionally biased region" description="Low complexity" evidence="6">
    <location>
        <begin position="404"/>
        <end position="417"/>
    </location>
</feature>
<evidence type="ECO:0000256" key="6">
    <source>
        <dbReference type="SAM" id="MobiDB-lite"/>
    </source>
</evidence>
<dbReference type="InterPro" id="IPR006148">
    <property type="entry name" value="Glc/Gal-6P_isomerase"/>
</dbReference>
<feature type="compositionally biased region" description="Polar residues" evidence="6">
    <location>
        <begin position="281"/>
        <end position="295"/>
    </location>
</feature>
<dbReference type="FunFam" id="3.40.50.1360:FF:000005">
    <property type="entry name" value="6-phosphogluconolactonase"/>
    <property type="match status" value="1"/>
</dbReference>
<dbReference type="GO" id="GO:0016740">
    <property type="term" value="F:transferase activity"/>
    <property type="evidence" value="ECO:0007669"/>
    <property type="project" value="UniProtKB-KW"/>
</dbReference>
<keyword evidence="8" id="KW-0808">Transferase</keyword>
<dbReference type="EMBL" id="ML732214">
    <property type="protein sequence ID" value="KAB8074134.1"/>
    <property type="molecule type" value="Genomic_DNA"/>
</dbReference>
<dbReference type="GO" id="GO:0005975">
    <property type="term" value="P:carbohydrate metabolic process"/>
    <property type="evidence" value="ECO:0007669"/>
    <property type="project" value="InterPro"/>
</dbReference>
<gene>
    <name evidence="8" type="ORF">BDV29DRAFT_191150</name>
</gene>
<dbReference type="GO" id="GO:0006098">
    <property type="term" value="P:pentose-phosphate shunt"/>
    <property type="evidence" value="ECO:0007669"/>
    <property type="project" value="InterPro"/>
</dbReference>
<dbReference type="AlphaFoldDB" id="A0A5N5X3Q6"/>